<accession>A0A316AR20</accession>
<dbReference type="SUPFAM" id="SSF49464">
    <property type="entry name" value="Carboxypeptidase regulatory domain-like"/>
    <property type="match status" value="1"/>
</dbReference>
<dbReference type="AlphaFoldDB" id="A0A316AR20"/>
<dbReference type="PROSITE" id="PS51257">
    <property type="entry name" value="PROKAR_LIPOPROTEIN"/>
    <property type="match status" value="1"/>
</dbReference>
<dbReference type="Proteomes" id="UP000245880">
    <property type="component" value="Unassembled WGS sequence"/>
</dbReference>
<evidence type="ECO:0000313" key="1">
    <source>
        <dbReference type="EMBL" id="PWJ59664.1"/>
    </source>
</evidence>
<sequence length="146" mass="16205">MKRRQLLQFMALPLLLASSCKEKLLAVPMIVTGKVIDENGLPLEGAGLRLSGTNWKGFTPVPTFPSVTAESDKDGNYKLSQLIPNDTEVVSILPMSTDKVKVNAGYNDYITLVLTDGNYVQLGAPYDIPRSQWGKTTTLHYQYKKR</sequence>
<protein>
    <recommendedName>
        <fullName evidence="3">Carboxypeptidase family protein</fullName>
    </recommendedName>
</protein>
<dbReference type="InterPro" id="IPR008969">
    <property type="entry name" value="CarboxyPept-like_regulatory"/>
</dbReference>
<reference evidence="1 2" key="1">
    <citation type="submission" date="2018-03" db="EMBL/GenBank/DDBJ databases">
        <title>Genomic Encyclopedia of Archaeal and Bacterial Type Strains, Phase II (KMG-II): from individual species to whole genera.</title>
        <authorList>
            <person name="Goeker M."/>
        </authorList>
    </citation>
    <scope>NUCLEOTIDE SEQUENCE [LARGE SCALE GENOMIC DNA]</scope>
    <source>
        <strain evidence="1 2">DSM 100346</strain>
    </source>
</reference>
<comment type="caution">
    <text evidence="1">The sequence shown here is derived from an EMBL/GenBank/DDBJ whole genome shotgun (WGS) entry which is preliminary data.</text>
</comment>
<organism evidence="1 2">
    <name type="scientific">Dyadobacter jejuensis</name>
    <dbReference type="NCBI Taxonomy" id="1082580"/>
    <lineage>
        <taxon>Bacteria</taxon>
        <taxon>Pseudomonadati</taxon>
        <taxon>Bacteroidota</taxon>
        <taxon>Cytophagia</taxon>
        <taxon>Cytophagales</taxon>
        <taxon>Spirosomataceae</taxon>
        <taxon>Dyadobacter</taxon>
    </lineage>
</organism>
<dbReference type="EMBL" id="QGDT01000002">
    <property type="protein sequence ID" value="PWJ59664.1"/>
    <property type="molecule type" value="Genomic_DNA"/>
</dbReference>
<gene>
    <name evidence="1" type="ORF">CLV98_102498</name>
</gene>
<name>A0A316AR20_9BACT</name>
<dbReference type="Gene3D" id="2.60.40.1120">
    <property type="entry name" value="Carboxypeptidase-like, regulatory domain"/>
    <property type="match status" value="1"/>
</dbReference>
<keyword evidence="2" id="KW-1185">Reference proteome</keyword>
<dbReference type="RefSeq" id="WP_146202238.1">
    <property type="nucleotide sequence ID" value="NZ_QGDT01000002.1"/>
</dbReference>
<dbReference type="OrthoDB" id="961306at2"/>
<proteinExistence type="predicted"/>
<evidence type="ECO:0000313" key="2">
    <source>
        <dbReference type="Proteomes" id="UP000245880"/>
    </source>
</evidence>
<evidence type="ECO:0008006" key="3">
    <source>
        <dbReference type="Google" id="ProtNLM"/>
    </source>
</evidence>